<organism evidence="2 3">
    <name type="scientific">Suillus subaureus</name>
    <dbReference type="NCBI Taxonomy" id="48587"/>
    <lineage>
        <taxon>Eukaryota</taxon>
        <taxon>Fungi</taxon>
        <taxon>Dikarya</taxon>
        <taxon>Basidiomycota</taxon>
        <taxon>Agaricomycotina</taxon>
        <taxon>Agaricomycetes</taxon>
        <taxon>Agaricomycetidae</taxon>
        <taxon>Boletales</taxon>
        <taxon>Suillineae</taxon>
        <taxon>Suillaceae</taxon>
        <taxon>Suillus</taxon>
    </lineage>
</organism>
<name>A0A9P7ELP3_9AGAM</name>
<dbReference type="RefSeq" id="XP_041198631.1">
    <property type="nucleotide sequence ID" value="XM_041330185.1"/>
</dbReference>
<accession>A0A9P7ELP3</accession>
<sequence>MRQQVVIVSGNKLDAFGDYIGTGSQAERWFKALTSTDKATWPAFVAAFEKCWPPVTITEKMKAEYERELLDHALKEEDVGKKTTLYNRECWTHVAWAVKTLQLATDAGIDQGTSMIWQVRSKLPNVVKDLLKDEEYKTWADFTKAVTELKGSRLAEKQEQHLKQTQELKALHADLARHSIMLQLRQSHSLSITLCNTILSGSKNLPSKTREKQKGQHKEQCYADPG</sequence>
<dbReference type="GeneID" id="64624202"/>
<proteinExistence type="predicted"/>
<evidence type="ECO:0000313" key="2">
    <source>
        <dbReference type="EMBL" id="KAG1824914.1"/>
    </source>
</evidence>
<feature type="region of interest" description="Disordered" evidence="1">
    <location>
        <begin position="203"/>
        <end position="226"/>
    </location>
</feature>
<dbReference type="AlphaFoldDB" id="A0A9P7ELP3"/>
<evidence type="ECO:0000313" key="3">
    <source>
        <dbReference type="Proteomes" id="UP000807769"/>
    </source>
</evidence>
<feature type="compositionally biased region" description="Basic and acidic residues" evidence="1">
    <location>
        <begin position="208"/>
        <end position="226"/>
    </location>
</feature>
<dbReference type="EMBL" id="JABBWG010000003">
    <property type="protein sequence ID" value="KAG1824914.1"/>
    <property type="molecule type" value="Genomic_DNA"/>
</dbReference>
<protein>
    <submittedName>
        <fullName evidence="2">Uncharacterized protein</fullName>
    </submittedName>
</protein>
<keyword evidence="3" id="KW-1185">Reference proteome</keyword>
<evidence type="ECO:0000256" key="1">
    <source>
        <dbReference type="SAM" id="MobiDB-lite"/>
    </source>
</evidence>
<gene>
    <name evidence="2" type="ORF">BJ212DRAFT_1261589</name>
</gene>
<reference evidence="2" key="1">
    <citation type="journal article" date="2020" name="New Phytol.">
        <title>Comparative genomics reveals dynamic genome evolution in host specialist ectomycorrhizal fungi.</title>
        <authorList>
            <person name="Lofgren L.A."/>
            <person name="Nguyen N.H."/>
            <person name="Vilgalys R."/>
            <person name="Ruytinx J."/>
            <person name="Liao H.L."/>
            <person name="Branco S."/>
            <person name="Kuo A."/>
            <person name="LaButti K."/>
            <person name="Lipzen A."/>
            <person name="Andreopoulos W."/>
            <person name="Pangilinan J."/>
            <person name="Riley R."/>
            <person name="Hundley H."/>
            <person name="Na H."/>
            <person name="Barry K."/>
            <person name="Grigoriev I.V."/>
            <person name="Stajich J.E."/>
            <person name="Kennedy P.G."/>
        </authorList>
    </citation>
    <scope>NUCLEOTIDE SEQUENCE</scope>
    <source>
        <strain evidence="2">MN1</strain>
    </source>
</reference>
<dbReference type="OrthoDB" id="3260975at2759"/>
<dbReference type="Proteomes" id="UP000807769">
    <property type="component" value="Unassembled WGS sequence"/>
</dbReference>
<comment type="caution">
    <text evidence="2">The sequence shown here is derived from an EMBL/GenBank/DDBJ whole genome shotgun (WGS) entry which is preliminary data.</text>
</comment>